<gene>
    <name evidence="2" type="ORF">CSHISOI_02557</name>
</gene>
<evidence type="ECO:0000256" key="1">
    <source>
        <dbReference type="SAM" id="Phobius"/>
    </source>
</evidence>
<organism evidence="2 3">
    <name type="scientific">Colletotrichum shisoi</name>
    <dbReference type="NCBI Taxonomy" id="2078593"/>
    <lineage>
        <taxon>Eukaryota</taxon>
        <taxon>Fungi</taxon>
        <taxon>Dikarya</taxon>
        <taxon>Ascomycota</taxon>
        <taxon>Pezizomycotina</taxon>
        <taxon>Sordariomycetes</taxon>
        <taxon>Hypocreomycetidae</taxon>
        <taxon>Glomerellales</taxon>
        <taxon>Glomerellaceae</taxon>
        <taxon>Colletotrichum</taxon>
        <taxon>Colletotrichum destructivum species complex</taxon>
    </lineage>
</organism>
<name>A0A5Q4C0P4_9PEZI</name>
<keyword evidence="1" id="KW-1133">Transmembrane helix</keyword>
<keyword evidence="1" id="KW-0812">Transmembrane</keyword>
<dbReference type="Proteomes" id="UP000326340">
    <property type="component" value="Unassembled WGS sequence"/>
</dbReference>
<dbReference type="OrthoDB" id="4851386at2759"/>
<sequence length="108" mass="12744">MEVTLEAIIAIVSLPVGLPPALLMLWRCCQSRRRSRTAEHRSIMPNRSTSFETMPQDENMMWPRSPVRVWTFVGYQLDLMPRQPVVFPLQQVREPRDYNFQRLRDLSA</sequence>
<protein>
    <submittedName>
        <fullName evidence="2">Uncharacterized protein</fullName>
    </submittedName>
</protein>
<dbReference type="EMBL" id="PUHP01000134">
    <property type="protein sequence ID" value="TQN72912.1"/>
    <property type="molecule type" value="Genomic_DNA"/>
</dbReference>
<keyword evidence="1" id="KW-0472">Membrane</keyword>
<dbReference type="AlphaFoldDB" id="A0A5Q4C0P4"/>
<keyword evidence="3" id="KW-1185">Reference proteome</keyword>
<comment type="caution">
    <text evidence="2">The sequence shown here is derived from an EMBL/GenBank/DDBJ whole genome shotgun (WGS) entry which is preliminary data.</text>
</comment>
<evidence type="ECO:0000313" key="3">
    <source>
        <dbReference type="Proteomes" id="UP000326340"/>
    </source>
</evidence>
<proteinExistence type="predicted"/>
<evidence type="ECO:0000313" key="2">
    <source>
        <dbReference type="EMBL" id="TQN72912.1"/>
    </source>
</evidence>
<reference evidence="2 3" key="1">
    <citation type="journal article" date="2019" name="Sci. Rep.">
        <title>Colletotrichum shisoi sp. nov., an anthracnose pathogen of Perilla frutescens in Japan: molecular phylogenetic, morphological and genomic evidence.</title>
        <authorList>
            <person name="Gan P."/>
            <person name="Tsushima A."/>
            <person name="Hiroyama R."/>
            <person name="Narusaka M."/>
            <person name="Takano Y."/>
            <person name="Narusaka Y."/>
            <person name="Kawaradani M."/>
            <person name="Damm U."/>
            <person name="Shirasu K."/>
        </authorList>
    </citation>
    <scope>NUCLEOTIDE SEQUENCE [LARGE SCALE GENOMIC DNA]</scope>
    <source>
        <strain evidence="2 3">PG-2018a</strain>
    </source>
</reference>
<feature type="transmembrane region" description="Helical" evidence="1">
    <location>
        <begin position="6"/>
        <end position="26"/>
    </location>
</feature>
<accession>A0A5Q4C0P4</accession>